<evidence type="ECO:0000313" key="4">
    <source>
        <dbReference type="Proteomes" id="UP000054558"/>
    </source>
</evidence>
<feature type="compositionally biased region" description="Basic and acidic residues" evidence="2">
    <location>
        <begin position="156"/>
        <end position="168"/>
    </location>
</feature>
<proteinExistence type="predicted"/>
<keyword evidence="4" id="KW-1185">Reference proteome</keyword>
<dbReference type="AlphaFoldDB" id="A0A1Y1IBD3"/>
<accession>A0A1Y1IBD3</accession>
<name>A0A1Y1IBD3_KLENI</name>
<sequence>MAAHRDKESLLEEIWNLKKALQAARESNRLLTLQNKHMVTDLKNLEEHVIDLQSAKRDQWSPLRGGSTSSSAEQSALVARLKQQAREIKSQQIEIASELAQVKGSTRAHRFREIEEENRALYAEIKRLTDALRGQKALFEKERSEWKRKVEGLEKRVAERRPLRREPARGPSPACRVGVQQRK</sequence>
<gene>
    <name evidence="3" type="ORF">KFL_002660070</name>
</gene>
<evidence type="ECO:0000313" key="3">
    <source>
        <dbReference type="EMBL" id="GAQ86027.1"/>
    </source>
</evidence>
<evidence type="ECO:0000256" key="2">
    <source>
        <dbReference type="SAM" id="MobiDB-lite"/>
    </source>
</evidence>
<dbReference type="EMBL" id="DF237215">
    <property type="protein sequence ID" value="GAQ86027.1"/>
    <property type="molecule type" value="Genomic_DNA"/>
</dbReference>
<dbReference type="Proteomes" id="UP000054558">
    <property type="component" value="Unassembled WGS sequence"/>
</dbReference>
<feature type="coiled-coil region" evidence="1">
    <location>
        <begin position="81"/>
        <end position="156"/>
    </location>
</feature>
<reference evidence="3 4" key="1">
    <citation type="journal article" date="2014" name="Nat. Commun.">
        <title>Klebsormidium flaccidum genome reveals primary factors for plant terrestrial adaptation.</title>
        <authorList>
            <person name="Hori K."/>
            <person name="Maruyama F."/>
            <person name="Fujisawa T."/>
            <person name="Togashi T."/>
            <person name="Yamamoto N."/>
            <person name="Seo M."/>
            <person name="Sato S."/>
            <person name="Yamada T."/>
            <person name="Mori H."/>
            <person name="Tajima N."/>
            <person name="Moriyama T."/>
            <person name="Ikeuchi M."/>
            <person name="Watanabe M."/>
            <person name="Wada H."/>
            <person name="Kobayashi K."/>
            <person name="Saito M."/>
            <person name="Masuda T."/>
            <person name="Sasaki-Sekimoto Y."/>
            <person name="Mashiguchi K."/>
            <person name="Awai K."/>
            <person name="Shimojima M."/>
            <person name="Masuda S."/>
            <person name="Iwai M."/>
            <person name="Nobusawa T."/>
            <person name="Narise T."/>
            <person name="Kondo S."/>
            <person name="Saito H."/>
            <person name="Sato R."/>
            <person name="Murakawa M."/>
            <person name="Ihara Y."/>
            <person name="Oshima-Yamada Y."/>
            <person name="Ohtaka K."/>
            <person name="Satoh M."/>
            <person name="Sonobe K."/>
            <person name="Ishii M."/>
            <person name="Ohtani R."/>
            <person name="Kanamori-Sato M."/>
            <person name="Honoki R."/>
            <person name="Miyazaki D."/>
            <person name="Mochizuki H."/>
            <person name="Umetsu J."/>
            <person name="Higashi K."/>
            <person name="Shibata D."/>
            <person name="Kamiya Y."/>
            <person name="Sato N."/>
            <person name="Nakamura Y."/>
            <person name="Tabata S."/>
            <person name="Ida S."/>
            <person name="Kurokawa K."/>
            <person name="Ohta H."/>
        </authorList>
    </citation>
    <scope>NUCLEOTIDE SEQUENCE [LARGE SCALE GENOMIC DNA]</scope>
    <source>
        <strain evidence="3 4">NIES-2285</strain>
    </source>
</reference>
<keyword evidence="1" id="KW-0175">Coiled coil</keyword>
<protein>
    <submittedName>
        <fullName evidence="3">Uncharacterized protein</fullName>
    </submittedName>
</protein>
<feature type="region of interest" description="Disordered" evidence="2">
    <location>
        <begin position="156"/>
        <end position="183"/>
    </location>
</feature>
<organism evidence="3 4">
    <name type="scientific">Klebsormidium nitens</name>
    <name type="common">Green alga</name>
    <name type="synonym">Ulothrix nitens</name>
    <dbReference type="NCBI Taxonomy" id="105231"/>
    <lineage>
        <taxon>Eukaryota</taxon>
        <taxon>Viridiplantae</taxon>
        <taxon>Streptophyta</taxon>
        <taxon>Klebsormidiophyceae</taxon>
        <taxon>Klebsormidiales</taxon>
        <taxon>Klebsormidiaceae</taxon>
        <taxon>Klebsormidium</taxon>
    </lineage>
</organism>
<evidence type="ECO:0000256" key="1">
    <source>
        <dbReference type="SAM" id="Coils"/>
    </source>
</evidence>